<keyword evidence="1" id="KW-0812">Transmembrane</keyword>
<dbReference type="GO" id="GO:0046521">
    <property type="term" value="P:sphingoid catabolic process"/>
    <property type="evidence" value="ECO:0007669"/>
    <property type="project" value="TreeGrafter"/>
</dbReference>
<feature type="transmembrane region" description="Helical" evidence="1">
    <location>
        <begin position="115"/>
        <end position="137"/>
    </location>
</feature>
<dbReference type="PANTHER" id="PTHR28026:SF9">
    <property type="entry name" value="2-HYDROXY-PALMITIC ACID DIOXYGENASE MPO1"/>
    <property type="match status" value="1"/>
</dbReference>
<evidence type="ECO:0000313" key="3">
    <source>
        <dbReference type="Proteomes" id="UP000187013"/>
    </source>
</evidence>
<organism evidence="2 3">
    <name type="scientific">Zygosaccharomyces rouxii</name>
    <dbReference type="NCBI Taxonomy" id="4956"/>
    <lineage>
        <taxon>Eukaryota</taxon>
        <taxon>Fungi</taxon>
        <taxon>Dikarya</taxon>
        <taxon>Ascomycota</taxon>
        <taxon>Saccharomycotina</taxon>
        <taxon>Saccharomycetes</taxon>
        <taxon>Saccharomycetales</taxon>
        <taxon>Saccharomycetaceae</taxon>
        <taxon>Zygosaccharomyces</taxon>
    </lineage>
</organism>
<evidence type="ECO:0008006" key="4">
    <source>
        <dbReference type="Google" id="ProtNLM"/>
    </source>
</evidence>
<keyword evidence="1" id="KW-0472">Membrane</keyword>
<proteinExistence type="predicted"/>
<evidence type="ECO:0000313" key="2">
    <source>
        <dbReference type="EMBL" id="GAV55792.1"/>
    </source>
</evidence>
<dbReference type="Pfam" id="PF06127">
    <property type="entry name" value="Mpo1-like"/>
    <property type="match status" value="1"/>
</dbReference>
<evidence type="ECO:0000256" key="1">
    <source>
        <dbReference type="SAM" id="Phobius"/>
    </source>
</evidence>
<sequence>MTYAGVILFDPSPSPHSTVPSSFYISKSYFSLIYEKNNRKEHKTLGLLAMSHAQLDLKAQLRQYKLYHNEKTNVLIHMIFVPAILFSSSCMFHRIHLGYGITLTHVQSAIFALHYLLLCFMPGLIASSLLFILNWSLDNGKIQLHLSQEVSLFVVSWIVQFIGHGYFERRRPALMDNLIQSLVTAPYFVLFEVLFKLGFYKQLQAELERSVQEAKST</sequence>
<reference evidence="2 3" key="1">
    <citation type="submission" date="2016-08" db="EMBL/GenBank/DDBJ databases">
        <title>Draft genome sequence of allopolyploid Zygosaccharomyces rouxii.</title>
        <authorList>
            <person name="Watanabe J."/>
            <person name="Uehara K."/>
            <person name="Mogi Y."/>
            <person name="Tsukioka Y."/>
        </authorList>
    </citation>
    <scope>NUCLEOTIDE SEQUENCE [LARGE SCALE GENOMIC DNA]</scope>
    <source>
        <strain evidence="2 3">NBRC 110957</strain>
    </source>
</reference>
<dbReference type="GO" id="GO:0005783">
    <property type="term" value="C:endoplasmic reticulum"/>
    <property type="evidence" value="ECO:0007669"/>
    <property type="project" value="TreeGrafter"/>
</dbReference>
<dbReference type="GO" id="GO:0016020">
    <property type="term" value="C:membrane"/>
    <property type="evidence" value="ECO:0007669"/>
    <property type="project" value="GOC"/>
</dbReference>
<feature type="transmembrane region" description="Helical" evidence="1">
    <location>
        <begin position="74"/>
        <end position="95"/>
    </location>
</feature>
<feature type="transmembrane region" description="Helical" evidence="1">
    <location>
        <begin position="179"/>
        <end position="199"/>
    </location>
</feature>
<dbReference type="InterPro" id="IPR009305">
    <property type="entry name" value="Mpo1-like"/>
</dbReference>
<name>A0A1Q3AJM5_ZYGRO</name>
<dbReference type="EMBL" id="BDGX01000051">
    <property type="protein sequence ID" value="GAV55792.1"/>
    <property type="molecule type" value="Genomic_DNA"/>
</dbReference>
<dbReference type="PANTHER" id="PTHR28026">
    <property type="entry name" value="DUF962 DOMAIN PROTEIN (AFU_ORTHOLOGUE AFUA_8G05310)"/>
    <property type="match status" value="1"/>
</dbReference>
<accession>A0A1Q3AJM5</accession>
<gene>
    <name evidence="2" type="ORF">ZYGR_0AY01850</name>
</gene>
<dbReference type="OrthoDB" id="2124888at2759"/>
<comment type="caution">
    <text evidence="2">The sequence shown here is derived from an EMBL/GenBank/DDBJ whole genome shotgun (WGS) entry which is preliminary data.</text>
</comment>
<keyword evidence="1" id="KW-1133">Transmembrane helix</keyword>
<protein>
    <recommendedName>
        <fullName evidence="4">DUF962 domain-containing protein</fullName>
    </recommendedName>
</protein>
<feature type="transmembrane region" description="Helical" evidence="1">
    <location>
        <begin position="149"/>
        <end position="167"/>
    </location>
</feature>
<dbReference type="Proteomes" id="UP000187013">
    <property type="component" value="Unassembled WGS sequence"/>
</dbReference>
<dbReference type="AlphaFoldDB" id="A0A1Q3AJM5"/>